<proteinExistence type="predicted"/>
<name>A0ABW8DJW8_9PSED</name>
<dbReference type="EMBL" id="JBIUVY010000008">
    <property type="protein sequence ID" value="MFJ2286330.1"/>
    <property type="molecule type" value="Genomic_DNA"/>
</dbReference>
<gene>
    <name evidence="1" type="ORF">ACIOUF_08205</name>
</gene>
<evidence type="ECO:0000313" key="2">
    <source>
        <dbReference type="Proteomes" id="UP001617296"/>
    </source>
</evidence>
<sequence>MFIDSDTGQPFNPTPAFFLAGVDIYDREETLGERLEKLDPNDSGDRERIILDYCLPTRKSYRHKYLIYKSLENALNEADYDFESFFKYDPEAYSSFPDGWDEMLSFRVFFEDIFRLATIVWEDDLRKAGLENQLNW</sequence>
<protein>
    <recommendedName>
        <fullName evidence="3">DUF3800 domain-containing protein</fullName>
    </recommendedName>
</protein>
<accession>A0ABW8DJW8</accession>
<keyword evidence="2" id="KW-1185">Reference proteome</keyword>
<evidence type="ECO:0000313" key="1">
    <source>
        <dbReference type="EMBL" id="MFJ2286330.1"/>
    </source>
</evidence>
<dbReference type="RefSeq" id="WP_401231249.1">
    <property type="nucleotide sequence ID" value="NZ_JBIUVY010000008.1"/>
</dbReference>
<evidence type="ECO:0008006" key="3">
    <source>
        <dbReference type="Google" id="ProtNLM"/>
    </source>
</evidence>
<comment type="caution">
    <text evidence="1">The sequence shown here is derived from an EMBL/GenBank/DDBJ whole genome shotgun (WGS) entry which is preliminary data.</text>
</comment>
<reference evidence="1 2" key="1">
    <citation type="submission" date="2024-10" db="EMBL/GenBank/DDBJ databases">
        <title>The Natural Products Discovery Center: Release of the First 8490 Sequenced Strains for Exploring Actinobacteria Biosynthetic Diversity.</title>
        <authorList>
            <person name="Kalkreuter E."/>
            <person name="Kautsar S.A."/>
            <person name="Yang D."/>
            <person name="Bader C.D."/>
            <person name="Teijaro C.N."/>
            <person name="Fluegel L."/>
            <person name="Davis C.M."/>
            <person name="Simpson J.R."/>
            <person name="Lauterbach L."/>
            <person name="Steele A.D."/>
            <person name="Gui C."/>
            <person name="Meng S."/>
            <person name="Li G."/>
            <person name="Viehrig K."/>
            <person name="Ye F."/>
            <person name="Su P."/>
            <person name="Kiefer A.F."/>
            <person name="Nichols A."/>
            <person name="Cepeda A.J."/>
            <person name="Yan W."/>
            <person name="Fan B."/>
            <person name="Jiang Y."/>
            <person name="Adhikari A."/>
            <person name="Zheng C.-J."/>
            <person name="Schuster L."/>
            <person name="Cowan T.M."/>
            <person name="Smanski M.J."/>
            <person name="Chevrette M.G."/>
            <person name="De Carvalho L.P.S."/>
            <person name="Shen B."/>
        </authorList>
    </citation>
    <scope>NUCLEOTIDE SEQUENCE [LARGE SCALE GENOMIC DNA]</scope>
    <source>
        <strain evidence="1 2">NPDC087689</strain>
    </source>
</reference>
<dbReference type="Proteomes" id="UP001617296">
    <property type="component" value="Unassembled WGS sequence"/>
</dbReference>
<organism evidence="1 2">
    <name type="scientific">Pseudomonas iridis</name>
    <dbReference type="NCBI Taxonomy" id="2710587"/>
    <lineage>
        <taxon>Bacteria</taxon>
        <taxon>Pseudomonadati</taxon>
        <taxon>Pseudomonadota</taxon>
        <taxon>Gammaproteobacteria</taxon>
        <taxon>Pseudomonadales</taxon>
        <taxon>Pseudomonadaceae</taxon>
        <taxon>Pseudomonas</taxon>
    </lineage>
</organism>